<name>A0AAI8VRE9_9PEZI</name>
<dbReference type="EMBL" id="CAUWAG010000012">
    <property type="protein sequence ID" value="CAJ2509697.1"/>
    <property type="molecule type" value="Genomic_DNA"/>
</dbReference>
<protein>
    <submittedName>
        <fullName evidence="2">Uu.00g147230.m01.CDS01</fullName>
    </submittedName>
</protein>
<organism evidence="2 3">
    <name type="scientific">Anthostomella pinea</name>
    <dbReference type="NCBI Taxonomy" id="933095"/>
    <lineage>
        <taxon>Eukaryota</taxon>
        <taxon>Fungi</taxon>
        <taxon>Dikarya</taxon>
        <taxon>Ascomycota</taxon>
        <taxon>Pezizomycotina</taxon>
        <taxon>Sordariomycetes</taxon>
        <taxon>Xylariomycetidae</taxon>
        <taxon>Xylariales</taxon>
        <taxon>Xylariaceae</taxon>
        <taxon>Anthostomella</taxon>
    </lineage>
</organism>
<gene>
    <name evidence="2" type="ORF">KHLLAP_LOCUS10165</name>
</gene>
<evidence type="ECO:0000313" key="3">
    <source>
        <dbReference type="Proteomes" id="UP001295740"/>
    </source>
</evidence>
<keyword evidence="3" id="KW-1185">Reference proteome</keyword>
<accession>A0AAI8VRE9</accession>
<dbReference type="Proteomes" id="UP001295740">
    <property type="component" value="Unassembled WGS sequence"/>
</dbReference>
<sequence>MDMLKKVTDKAQGNAGQQSIAQKEDYGDKAFNYVDNKYMGNKLDDSKTEGYTDKIRETFEKQTGKNVPDKVSN</sequence>
<dbReference type="AlphaFoldDB" id="A0AAI8VRE9"/>
<evidence type="ECO:0000313" key="2">
    <source>
        <dbReference type="EMBL" id="CAJ2509697.1"/>
    </source>
</evidence>
<comment type="caution">
    <text evidence="2">The sequence shown here is derived from an EMBL/GenBank/DDBJ whole genome shotgun (WGS) entry which is preliminary data.</text>
</comment>
<proteinExistence type="predicted"/>
<reference evidence="2" key="1">
    <citation type="submission" date="2023-10" db="EMBL/GenBank/DDBJ databases">
        <authorList>
            <person name="Hackl T."/>
        </authorList>
    </citation>
    <scope>NUCLEOTIDE SEQUENCE</scope>
</reference>
<feature type="region of interest" description="Disordered" evidence="1">
    <location>
        <begin position="1"/>
        <end position="22"/>
    </location>
</feature>
<evidence type="ECO:0000256" key="1">
    <source>
        <dbReference type="SAM" id="MobiDB-lite"/>
    </source>
</evidence>